<feature type="transmembrane region" description="Helical" evidence="1">
    <location>
        <begin position="418"/>
        <end position="438"/>
    </location>
</feature>
<dbReference type="AlphaFoldDB" id="A0A229P0V5"/>
<protein>
    <submittedName>
        <fullName evidence="2">Uncharacterized protein</fullName>
    </submittedName>
</protein>
<evidence type="ECO:0000313" key="2">
    <source>
        <dbReference type="EMBL" id="OXM15747.1"/>
    </source>
</evidence>
<name>A0A229P0V5_9BACL</name>
<feature type="transmembrane region" description="Helical" evidence="1">
    <location>
        <begin position="40"/>
        <end position="68"/>
    </location>
</feature>
<reference evidence="2 3" key="1">
    <citation type="submission" date="2017-07" db="EMBL/GenBank/DDBJ databases">
        <title>Paenibacillus herberti R33 genome sequencing and assembly.</title>
        <authorList>
            <person name="Su W."/>
        </authorList>
    </citation>
    <scope>NUCLEOTIDE SEQUENCE [LARGE SCALE GENOMIC DNA]</scope>
    <source>
        <strain evidence="2 3">R33</strain>
    </source>
</reference>
<keyword evidence="1" id="KW-0472">Membrane</keyword>
<dbReference type="Proteomes" id="UP000215145">
    <property type="component" value="Unassembled WGS sequence"/>
</dbReference>
<feature type="transmembrane region" description="Helical" evidence="1">
    <location>
        <begin position="304"/>
        <end position="322"/>
    </location>
</feature>
<feature type="transmembrane region" description="Helical" evidence="1">
    <location>
        <begin position="191"/>
        <end position="209"/>
    </location>
</feature>
<feature type="transmembrane region" description="Helical" evidence="1">
    <location>
        <begin position="121"/>
        <end position="145"/>
    </location>
</feature>
<keyword evidence="3" id="KW-1185">Reference proteome</keyword>
<evidence type="ECO:0000313" key="3">
    <source>
        <dbReference type="Proteomes" id="UP000215145"/>
    </source>
</evidence>
<feature type="transmembrane region" description="Helical" evidence="1">
    <location>
        <begin position="221"/>
        <end position="240"/>
    </location>
</feature>
<dbReference type="EMBL" id="NMUQ01000001">
    <property type="protein sequence ID" value="OXM15747.1"/>
    <property type="molecule type" value="Genomic_DNA"/>
</dbReference>
<accession>A0A229P0V5</accession>
<sequence length="443" mass="51911">MSEKDGSVFKKILMANAVFINSCLSLISDDHPRVKLYRFLINSTYIIIPSFLFGLVFYISIIVIFNFINERISVSISSLYSMILFVFSFLFSILSLNYHNKKFNLPRELFILVTILKKSKLILRTFKAMGFIIFISLLFSFLWMVPIYQYKEITTDITGILIIVIFISFFLTFSIFSYSTLNDDERTFRQLVLWSVILLIMFVFTIFQIKLYLNSTINEQIVIAFVFTIIGFIFSLISVLDKAVSLIRSESQKYEDYFSEYIELVSDNYITITSLNKKKQELILLIQRQHELWNTGRKMIVINAYLYSAVVSVSLFFFYNFLTDGKFEELFHYLVEYIMRFTGIPSESFKRMAIPTLAVGFCIWVLIKLTKDFQTVQFIEKLERIAMFISTFSVLIMIFANLTTVFKHLVEPMMLLNGWLVGGIIFSIMLIKSVVWVYKKVHS</sequence>
<dbReference type="OrthoDB" id="9824176at2"/>
<gene>
    <name evidence="2" type="ORF">CGZ75_03200</name>
</gene>
<feature type="transmembrane region" description="Helical" evidence="1">
    <location>
        <begin position="387"/>
        <end position="406"/>
    </location>
</feature>
<keyword evidence="1" id="KW-0812">Transmembrane</keyword>
<dbReference type="RefSeq" id="WP_089522839.1">
    <property type="nucleotide sequence ID" value="NZ_NMUQ01000001.1"/>
</dbReference>
<feature type="transmembrane region" description="Helical" evidence="1">
    <location>
        <begin position="157"/>
        <end position="179"/>
    </location>
</feature>
<keyword evidence="1" id="KW-1133">Transmembrane helix</keyword>
<feature type="transmembrane region" description="Helical" evidence="1">
    <location>
        <begin position="80"/>
        <end position="100"/>
    </location>
</feature>
<comment type="caution">
    <text evidence="2">The sequence shown here is derived from an EMBL/GenBank/DDBJ whole genome shotgun (WGS) entry which is preliminary data.</text>
</comment>
<feature type="transmembrane region" description="Helical" evidence="1">
    <location>
        <begin position="349"/>
        <end position="367"/>
    </location>
</feature>
<evidence type="ECO:0000256" key="1">
    <source>
        <dbReference type="SAM" id="Phobius"/>
    </source>
</evidence>
<organism evidence="2 3">
    <name type="scientific">Paenibacillus herberti</name>
    <dbReference type="NCBI Taxonomy" id="1619309"/>
    <lineage>
        <taxon>Bacteria</taxon>
        <taxon>Bacillati</taxon>
        <taxon>Bacillota</taxon>
        <taxon>Bacilli</taxon>
        <taxon>Bacillales</taxon>
        <taxon>Paenibacillaceae</taxon>
        <taxon>Paenibacillus</taxon>
    </lineage>
</organism>
<proteinExistence type="predicted"/>